<evidence type="ECO:0000256" key="10">
    <source>
        <dbReference type="RuleBase" id="RU368031"/>
    </source>
</evidence>
<keyword evidence="12" id="KW-1185">Reference proteome</keyword>
<dbReference type="EMBL" id="JAUJYN010000003">
    <property type="protein sequence ID" value="KAK1276651.1"/>
    <property type="molecule type" value="Genomic_DNA"/>
</dbReference>
<reference evidence="11" key="1">
    <citation type="journal article" date="2023" name="Nat. Commun.">
        <title>Diploid and tetraploid genomes of Acorus and the evolution of monocots.</title>
        <authorList>
            <person name="Ma L."/>
            <person name="Liu K.W."/>
            <person name="Li Z."/>
            <person name="Hsiao Y.Y."/>
            <person name="Qi Y."/>
            <person name="Fu T."/>
            <person name="Tang G.D."/>
            <person name="Zhang D."/>
            <person name="Sun W.H."/>
            <person name="Liu D.K."/>
            <person name="Li Y."/>
            <person name="Chen G.Z."/>
            <person name="Liu X.D."/>
            <person name="Liao X.Y."/>
            <person name="Jiang Y.T."/>
            <person name="Yu X."/>
            <person name="Hao Y."/>
            <person name="Huang J."/>
            <person name="Zhao X.W."/>
            <person name="Ke S."/>
            <person name="Chen Y.Y."/>
            <person name="Wu W.L."/>
            <person name="Hsu J.L."/>
            <person name="Lin Y.F."/>
            <person name="Huang M.D."/>
            <person name="Li C.Y."/>
            <person name="Huang L."/>
            <person name="Wang Z.W."/>
            <person name="Zhao X."/>
            <person name="Zhong W.Y."/>
            <person name="Peng D.H."/>
            <person name="Ahmad S."/>
            <person name="Lan S."/>
            <person name="Zhang J.S."/>
            <person name="Tsai W.C."/>
            <person name="Van de Peer Y."/>
            <person name="Liu Z.J."/>
        </authorList>
    </citation>
    <scope>NUCLEOTIDE SEQUENCE</scope>
    <source>
        <strain evidence="11">SCP</strain>
    </source>
</reference>
<keyword evidence="6 10" id="KW-0765">Sulfation</keyword>
<dbReference type="GO" id="GO:0005576">
    <property type="term" value="C:extracellular region"/>
    <property type="evidence" value="ECO:0007669"/>
    <property type="project" value="UniProtKB-SubCell"/>
</dbReference>
<evidence type="ECO:0000256" key="9">
    <source>
        <dbReference type="ARBA" id="ARBA00023030"/>
    </source>
</evidence>
<evidence type="ECO:0000313" key="11">
    <source>
        <dbReference type="EMBL" id="KAK1276651.1"/>
    </source>
</evidence>
<keyword evidence="9 10" id="KW-0339">Growth factor</keyword>
<comment type="PTM">
    <text evidence="10">PSK-alpha is produced by endopeptidase digestion. PSK-beta is produced from PSK-alpha by exopeptidase digestion.</text>
</comment>
<dbReference type="GO" id="GO:0008083">
    <property type="term" value="F:growth factor activity"/>
    <property type="evidence" value="ECO:0007669"/>
    <property type="project" value="UniProtKB-UniRule"/>
</dbReference>
<dbReference type="GO" id="GO:0030154">
    <property type="term" value="P:cell differentiation"/>
    <property type="evidence" value="ECO:0007669"/>
    <property type="project" value="UniProtKB-UniRule"/>
</dbReference>
<evidence type="ECO:0000256" key="6">
    <source>
        <dbReference type="ARBA" id="ARBA00022641"/>
    </source>
</evidence>
<dbReference type="PANTHER" id="PTHR33285">
    <property type="entry name" value="PHYTOSULFOKINES 3"/>
    <property type="match status" value="1"/>
</dbReference>
<comment type="function">
    <text evidence="1 10">Promotes plant cell differentiation, organogenesis and somatic embryogenesis as well as cell proliferation.</text>
</comment>
<keyword evidence="5 10" id="KW-0964">Secreted</keyword>
<evidence type="ECO:0000256" key="2">
    <source>
        <dbReference type="ARBA" id="ARBA00004613"/>
    </source>
</evidence>
<dbReference type="InterPro" id="IPR009438">
    <property type="entry name" value="Phytosulfokine"/>
</dbReference>
<dbReference type="Pfam" id="PF06404">
    <property type="entry name" value="PSK"/>
    <property type="match status" value="1"/>
</dbReference>
<keyword evidence="7 10" id="KW-0732">Signal</keyword>
<evidence type="ECO:0000256" key="3">
    <source>
        <dbReference type="ARBA" id="ARBA00010781"/>
    </source>
</evidence>
<keyword evidence="8 10" id="KW-0221">Differentiation</keyword>
<dbReference type="PANTHER" id="PTHR33285:SF22">
    <property type="entry name" value="PHYTOSULFOKINES 6-RELATED"/>
    <property type="match status" value="1"/>
</dbReference>
<evidence type="ECO:0000256" key="5">
    <source>
        <dbReference type="ARBA" id="ARBA00022525"/>
    </source>
</evidence>
<evidence type="ECO:0000256" key="4">
    <source>
        <dbReference type="ARBA" id="ARBA00022473"/>
    </source>
</evidence>
<dbReference type="Proteomes" id="UP001179952">
    <property type="component" value="Unassembled WGS sequence"/>
</dbReference>
<evidence type="ECO:0000256" key="7">
    <source>
        <dbReference type="ARBA" id="ARBA00022729"/>
    </source>
</evidence>
<accession>A0AAV9BKA9</accession>
<dbReference type="AlphaFoldDB" id="A0AAV9BKA9"/>
<comment type="similarity">
    <text evidence="3 10">Belongs to the phytosulfokine family.</text>
</comment>
<sequence length="88" mass="9763">MPPSLSLSAQRRPSCHPRIEGEIGVQTDGPSQIGASEVMQGEEDESFVRGMQMMGLEDCDHNGEDECLKGRLLSEAHLDYIYTQQQNP</sequence>
<comment type="caution">
    <text evidence="11">The sequence shown here is derived from an EMBL/GenBank/DDBJ whole genome shotgun (WGS) entry which is preliminary data.</text>
</comment>
<evidence type="ECO:0000313" key="12">
    <source>
        <dbReference type="Proteomes" id="UP001179952"/>
    </source>
</evidence>
<reference evidence="11" key="2">
    <citation type="submission" date="2023-06" db="EMBL/GenBank/DDBJ databases">
        <authorList>
            <person name="Ma L."/>
            <person name="Liu K.-W."/>
            <person name="Li Z."/>
            <person name="Hsiao Y.-Y."/>
            <person name="Qi Y."/>
            <person name="Fu T."/>
            <person name="Tang G."/>
            <person name="Zhang D."/>
            <person name="Sun W.-H."/>
            <person name="Liu D.-K."/>
            <person name="Li Y."/>
            <person name="Chen G.-Z."/>
            <person name="Liu X.-D."/>
            <person name="Liao X.-Y."/>
            <person name="Jiang Y.-T."/>
            <person name="Yu X."/>
            <person name="Hao Y."/>
            <person name="Huang J."/>
            <person name="Zhao X.-W."/>
            <person name="Ke S."/>
            <person name="Chen Y.-Y."/>
            <person name="Wu W.-L."/>
            <person name="Hsu J.-L."/>
            <person name="Lin Y.-F."/>
            <person name="Huang M.-D."/>
            <person name="Li C.-Y."/>
            <person name="Huang L."/>
            <person name="Wang Z.-W."/>
            <person name="Zhao X."/>
            <person name="Zhong W.-Y."/>
            <person name="Peng D.-H."/>
            <person name="Ahmad S."/>
            <person name="Lan S."/>
            <person name="Zhang J.-S."/>
            <person name="Tsai W.-C."/>
            <person name="Van De Peer Y."/>
            <person name="Liu Z.-J."/>
        </authorList>
    </citation>
    <scope>NUCLEOTIDE SEQUENCE</scope>
    <source>
        <strain evidence="11">SCP</strain>
        <tissue evidence="11">Leaves</tissue>
    </source>
</reference>
<comment type="PTM">
    <text evidence="10">Sulfation is important for activity and for the binding to a putative membrane receptor.</text>
</comment>
<proteinExistence type="inferred from homology"/>
<gene>
    <name evidence="11" type="ORF">QJS04_geneDACA010080</name>
</gene>
<evidence type="ECO:0000256" key="1">
    <source>
        <dbReference type="ARBA" id="ARBA00003158"/>
    </source>
</evidence>
<keyword evidence="4 10" id="KW-0217">Developmental protein</keyword>
<name>A0AAV9BKA9_ACOGR</name>
<evidence type="ECO:0000256" key="8">
    <source>
        <dbReference type="ARBA" id="ARBA00022782"/>
    </source>
</evidence>
<comment type="subcellular location">
    <subcellularLocation>
        <location evidence="2 10">Secreted</location>
    </subcellularLocation>
</comment>
<dbReference type="GO" id="GO:0008283">
    <property type="term" value="P:cell population proliferation"/>
    <property type="evidence" value="ECO:0007669"/>
    <property type="project" value="UniProtKB-UniRule"/>
</dbReference>
<organism evidence="11 12">
    <name type="scientific">Acorus gramineus</name>
    <name type="common">Dwarf sweet flag</name>
    <dbReference type="NCBI Taxonomy" id="55184"/>
    <lineage>
        <taxon>Eukaryota</taxon>
        <taxon>Viridiplantae</taxon>
        <taxon>Streptophyta</taxon>
        <taxon>Embryophyta</taxon>
        <taxon>Tracheophyta</taxon>
        <taxon>Spermatophyta</taxon>
        <taxon>Magnoliopsida</taxon>
        <taxon>Liliopsida</taxon>
        <taxon>Acoraceae</taxon>
        <taxon>Acorus</taxon>
    </lineage>
</organism>
<protein>
    <recommendedName>
        <fullName evidence="10">Phytosulfokine</fullName>
    </recommendedName>
    <component>
        <recommendedName>
            <fullName evidence="10">Phytosulfokine-alpha</fullName>
            <shortName evidence="10">PSK-alpha</shortName>
            <shortName evidence="10">Phytosulfokine-a</shortName>
        </recommendedName>
    </component>
    <component>
        <recommendedName>
            <fullName evidence="10">Phytosulfokine-beta</fullName>
            <shortName evidence="10">PSK-beta</shortName>
            <shortName evidence="10">Phytosulfokine-b</shortName>
        </recommendedName>
    </component>
</protein>